<feature type="domain" description="Pyrroline-5-carboxylate reductase dimerisation" evidence="8">
    <location>
        <begin position="159"/>
        <end position="259"/>
    </location>
</feature>
<name>A8MDF0_CALMQ</name>
<dbReference type="SUPFAM" id="SSF48179">
    <property type="entry name" value="6-phosphogluconate dehydrogenase C-terminal domain-like"/>
    <property type="match status" value="1"/>
</dbReference>
<dbReference type="InterPro" id="IPR000304">
    <property type="entry name" value="Pyrroline-COOH_reductase"/>
</dbReference>
<dbReference type="Gene3D" id="3.40.50.720">
    <property type="entry name" value="NAD(P)-binding Rossmann-like Domain"/>
    <property type="match status" value="1"/>
</dbReference>
<organism evidence="9 10">
    <name type="scientific">Caldivirga maquilingensis (strain ATCC 700844 / DSM 13496 / JCM 10307 / IC-167)</name>
    <dbReference type="NCBI Taxonomy" id="397948"/>
    <lineage>
        <taxon>Archaea</taxon>
        <taxon>Thermoproteota</taxon>
        <taxon>Thermoprotei</taxon>
        <taxon>Thermoproteales</taxon>
        <taxon>Thermoproteaceae</taxon>
        <taxon>Caldivirga</taxon>
    </lineage>
</organism>
<dbReference type="PIRSF" id="PIRSF000193">
    <property type="entry name" value="Pyrrol-5-carb_rd"/>
    <property type="match status" value="1"/>
</dbReference>
<gene>
    <name evidence="4" type="primary">proC</name>
    <name evidence="9" type="ordered locus">Cmaq_0974</name>
</gene>
<evidence type="ECO:0000256" key="6">
    <source>
        <dbReference type="PIRSR" id="PIRSR000193-1"/>
    </source>
</evidence>
<protein>
    <recommendedName>
        <fullName evidence="4 5">Pyrroline-5-carboxylate reductase</fullName>
        <shortName evidence="4">P5C reductase</shortName>
        <shortName evidence="4">P5CR</shortName>
        <ecNumber evidence="4 5">1.5.1.2</ecNumber>
    </recommendedName>
    <alternativeName>
        <fullName evidence="4">PCA reductase</fullName>
    </alternativeName>
</protein>
<evidence type="ECO:0000256" key="1">
    <source>
        <dbReference type="ARBA" id="ARBA00005525"/>
    </source>
</evidence>
<dbReference type="Proteomes" id="UP000001137">
    <property type="component" value="Chromosome"/>
</dbReference>
<dbReference type="GO" id="GO:0055129">
    <property type="term" value="P:L-proline biosynthetic process"/>
    <property type="evidence" value="ECO:0007669"/>
    <property type="project" value="UniProtKB-UniRule"/>
</dbReference>
<evidence type="ECO:0000256" key="2">
    <source>
        <dbReference type="ARBA" id="ARBA00022857"/>
    </source>
</evidence>
<comment type="function">
    <text evidence="4">Catalyzes the reduction of 1-pyrroline-5-carboxylate (PCA) to L-proline.</text>
</comment>
<dbReference type="Pfam" id="PF14748">
    <property type="entry name" value="P5CR_dimer"/>
    <property type="match status" value="1"/>
</dbReference>
<dbReference type="PANTHER" id="PTHR11645:SF0">
    <property type="entry name" value="PYRROLINE-5-CARBOXYLATE REDUCTASE 3"/>
    <property type="match status" value="1"/>
</dbReference>
<dbReference type="eggNOG" id="arCOG00455">
    <property type="taxonomic scope" value="Archaea"/>
</dbReference>
<evidence type="ECO:0000259" key="7">
    <source>
        <dbReference type="Pfam" id="PF03807"/>
    </source>
</evidence>
<keyword evidence="4" id="KW-0963">Cytoplasm</keyword>
<dbReference type="InterPro" id="IPR028939">
    <property type="entry name" value="P5C_Rdtase_cat_N"/>
</dbReference>
<dbReference type="EC" id="1.5.1.2" evidence="4 5"/>
<comment type="catalytic activity">
    <reaction evidence="4">
        <text>L-proline + NADP(+) = (S)-1-pyrroline-5-carboxylate + NADPH + 2 H(+)</text>
        <dbReference type="Rhea" id="RHEA:14109"/>
        <dbReference type="ChEBI" id="CHEBI:15378"/>
        <dbReference type="ChEBI" id="CHEBI:17388"/>
        <dbReference type="ChEBI" id="CHEBI:57783"/>
        <dbReference type="ChEBI" id="CHEBI:58349"/>
        <dbReference type="ChEBI" id="CHEBI:60039"/>
        <dbReference type="EC" id="1.5.1.2"/>
    </reaction>
</comment>
<comment type="catalytic activity">
    <reaction evidence="4">
        <text>L-proline + NAD(+) = (S)-1-pyrroline-5-carboxylate + NADH + 2 H(+)</text>
        <dbReference type="Rhea" id="RHEA:14105"/>
        <dbReference type="ChEBI" id="CHEBI:15378"/>
        <dbReference type="ChEBI" id="CHEBI:17388"/>
        <dbReference type="ChEBI" id="CHEBI:57540"/>
        <dbReference type="ChEBI" id="CHEBI:57945"/>
        <dbReference type="ChEBI" id="CHEBI:60039"/>
        <dbReference type="EC" id="1.5.1.2"/>
    </reaction>
</comment>
<evidence type="ECO:0000313" key="10">
    <source>
        <dbReference type="Proteomes" id="UP000001137"/>
    </source>
</evidence>
<evidence type="ECO:0000256" key="4">
    <source>
        <dbReference type="HAMAP-Rule" id="MF_01925"/>
    </source>
</evidence>
<sequence>MARYAIIGLGKIGTAIAKALIKVGINPSDIAGSVRSEHGLRRTQVELPGVHVTLSNGEIVKDAEVIVLAVKPRQVIDVINDVAGLLNEDKLMISVVAGLSTKLLGSLTKARVIRTMPNISILEGSGVTAVSRGPRATDADVEFTCSLFNAVGKCYIVNEEYLNAVTALSGSGPAYVAMIVEALWEAGILIGLPSDLAWSLSIDVIESGAKLLNSKKPWEIISDVATPGGVTISGIKFAEERGLKGLLMGMIESAYRRSTDVQKTIEDTIEANLSKLRK</sequence>
<dbReference type="Gene3D" id="1.10.3730.10">
    <property type="entry name" value="ProC C-terminal domain-like"/>
    <property type="match status" value="1"/>
</dbReference>
<comment type="pathway">
    <text evidence="4">Amino-acid biosynthesis; L-proline biosynthesis; L-proline from L-glutamate 5-semialdehyde: step 1/1.</text>
</comment>
<dbReference type="GO" id="GO:0004735">
    <property type="term" value="F:pyrroline-5-carboxylate reductase activity"/>
    <property type="evidence" value="ECO:0007669"/>
    <property type="project" value="UniProtKB-UniRule"/>
</dbReference>
<dbReference type="PANTHER" id="PTHR11645">
    <property type="entry name" value="PYRROLINE-5-CARBOXYLATE REDUCTASE"/>
    <property type="match status" value="1"/>
</dbReference>
<comment type="subcellular location">
    <subcellularLocation>
        <location evidence="4">Cytoplasm</location>
    </subcellularLocation>
</comment>
<evidence type="ECO:0000259" key="8">
    <source>
        <dbReference type="Pfam" id="PF14748"/>
    </source>
</evidence>
<keyword evidence="10" id="KW-1185">Reference proteome</keyword>
<evidence type="ECO:0000313" key="9">
    <source>
        <dbReference type="EMBL" id="ABW01806.1"/>
    </source>
</evidence>
<dbReference type="InterPro" id="IPR029036">
    <property type="entry name" value="P5CR_dimer"/>
</dbReference>
<dbReference type="KEGG" id="cma:Cmaq_0974"/>
<dbReference type="HAMAP" id="MF_01925">
    <property type="entry name" value="P5C_reductase"/>
    <property type="match status" value="1"/>
</dbReference>
<keyword evidence="4" id="KW-0641">Proline biosynthesis</keyword>
<keyword evidence="3 4" id="KW-0560">Oxidoreductase</keyword>
<accession>A8MDF0</accession>
<evidence type="ECO:0000256" key="5">
    <source>
        <dbReference type="NCBIfam" id="TIGR00112"/>
    </source>
</evidence>
<dbReference type="InterPro" id="IPR008927">
    <property type="entry name" value="6-PGluconate_DH-like_C_sf"/>
</dbReference>
<feature type="binding site" evidence="6">
    <location>
        <begin position="69"/>
        <end position="72"/>
    </location>
    <ligand>
        <name>NADP(+)</name>
        <dbReference type="ChEBI" id="CHEBI:58349"/>
    </ligand>
</feature>
<feature type="binding site" evidence="6">
    <location>
        <position position="56"/>
    </location>
    <ligand>
        <name>NADPH</name>
        <dbReference type="ChEBI" id="CHEBI:57783"/>
    </ligand>
</feature>
<dbReference type="EMBL" id="CP000852">
    <property type="protein sequence ID" value="ABW01806.1"/>
    <property type="molecule type" value="Genomic_DNA"/>
</dbReference>
<dbReference type="InterPro" id="IPR036291">
    <property type="entry name" value="NAD(P)-bd_dom_sf"/>
</dbReference>
<comment type="similarity">
    <text evidence="1 4">Belongs to the pyrroline-5-carboxylate reductase family.</text>
</comment>
<feature type="domain" description="Pyrroline-5-carboxylate reductase catalytic N-terminal" evidence="7">
    <location>
        <begin position="4"/>
        <end position="98"/>
    </location>
</feature>
<keyword evidence="2 4" id="KW-0521">NADP</keyword>
<dbReference type="UniPathway" id="UPA00098">
    <property type="reaction ID" value="UER00361"/>
</dbReference>
<dbReference type="FunFam" id="1.10.3730.10:FF:000001">
    <property type="entry name" value="Pyrroline-5-carboxylate reductase"/>
    <property type="match status" value="1"/>
</dbReference>
<proteinExistence type="inferred from homology"/>
<evidence type="ECO:0000256" key="3">
    <source>
        <dbReference type="ARBA" id="ARBA00023002"/>
    </source>
</evidence>
<dbReference type="HOGENOM" id="CLU_042344_3_1_2"/>
<dbReference type="AlphaFoldDB" id="A8MDF0"/>
<dbReference type="Pfam" id="PF03807">
    <property type="entry name" value="F420_oxidored"/>
    <property type="match status" value="1"/>
</dbReference>
<dbReference type="SUPFAM" id="SSF51735">
    <property type="entry name" value="NAD(P)-binding Rossmann-fold domains"/>
    <property type="match status" value="1"/>
</dbReference>
<dbReference type="NCBIfam" id="TIGR00112">
    <property type="entry name" value="proC"/>
    <property type="match status" value="1"/>
</dbReference>
<reference evidence="9 10" key="1">
    <citation type="submission" date="2007-10" db="EMBL/GenBank/DDBJ databases">
        <title>Complete sequence of Caldivirga maquilingensis IC-167.</title>
        <authorList>
            <consortium name="US DOE Joint Genome Institute"/>
            <person name="Copeland A."/>
            <person name="Lucas S."/>
            <person name="Lapidus A."/>
            <person name="Barry K."/>
            <person name="Glavina del Rio T."/>
            <person name="Dalin E."/>
            <person name="Tice H."/>
            <person name="Pitluck S."/>
            <person name="Saunders E."/>
            <person name="Brettin T."/>
            <person name="Bruce D."/>
            <person name="Detter J.C."/>
            <person name="Han C."/>
            <person name="Schmutz J."/>
            <person name="Larimer F."/>
            <person name="Land M."/>
            <person name="Hauser L."/>
            <person name="Kyrpides N."/>
            <person name="Ivanova N."/>
            <person name="Biddle J.F."/>
            <person name="Zhang Z."/>
            <person name="Fitz-Gibbon S.T."/>
            <person name="Lowe T.M."/>
            <person name="Saltikov C."/>
            <person name="House C.H."/>
            <person name="Richardson P."/>
        </authorList>
    </citation>
    <scope>NUCLEOTIDE SEQUENCE [LARGE SCALE GENOMIC DNA]</scope>
    <source>
        <strain evidence="10">ATCC 700844 / DSM 13496 / JCM 10307 / IC-167</strain>
    </source>
</reference>
<dbReference type="STRING" id="397948.Cmaq_0974"/>
<keyword evidence="4" id="KW-0028">Amino-acid biosynthesis</keyword>
<dbReference type="GO" id="GO:0005737">
    <property type="term" value="C:cytoplasm"/>
    <property type="evidence" value="ECO:0007669"/>
    <property type="project" value="UniProtKB-SubCell"/>
</dbReference>